<feature type="region of interest" description="Disordered" evidence="6">
    <location>
        <begin position="203"/>
        <end position="223"/>
    </location>
</feature>
<evidence type="ECO:0000256" key="3">
    <source>
        <dbReference type="ARBA" id="ARBA00023082"/>
    </source>
</evidence>
<proteinExistence type="inferred from homology"/>
<evidence type="ECO:0000256" key="4">
    <source>
        <dbReference type="ARBA" id="ARBA00023125"/>
    </source>
</evidence>
<evidence type="ECO:0000313" key="9">
    <source>
        <dbReference type="Proteomes" id="UP001501842"/>
    </source>
</evidence>
<accession>A0ABN3U8B7</accession>
<protein>
    <recommendedName>
        <fullName evidence="7">RNA polymerase sigma factor 70 region 4 type 2 domain-containing protein</fullName>
    </recommendedName>
</protein>
<dbReference type="NCBIfam" id="TIGR02937">
    <property type="entry name" value="sigma70-ECF"/>
    <property type="match status" value="1"/>
</dbReference>
<dbReference type="PANTHER" id="PTHR43133:SF8">
    <property type="entry name" value="RNA POLYMERASE SIGMA FACTOR HI_1459-RELATED"/>
    <property type="match status" value="1"/>
</dbReference>
<dbReference type="InterPro" id="IPR013324">
    <property type="entry name" value="RNA_pol_sigma_r3/r4-like"/>
</dbReference>
<evidence type="ECO:0000256" key="6">
    <source>
        <dbReference type="SAM" id="MobiDB-lite"/>
    </source>
</evidence>
<dbReference type="InterPro" id="IPR014284">
    <property type="entry name" value="RNA_pol_sigma-70_dom"/>
</dbReference>
<organism evidence="8 9">
    <name type="scientific">Actinocorallia aurantiaca</name>
    <dbReference type="NCBI Taxonomy" id="46204"/>
    <lineage>
        <taxon>Bacteria</taxon>
        <taxon>Bacillati</taxon>
        <taxon>Actinomycetota</taxon>
        <taxon>Actinomycetes</taxon>
        <taxon>Streptosporangiales</taxon>
        <taxon>Thermomonosporaceae</taxon>
        <taxon>Actinocorallia</taxon>
    </lineage>
</organism>
<dbReference type="InterPro" id="IPR039425">
    <property type="entry name" value="RNA_pol_sigma-70-like"/>
</dbReference>
<feature type="compositionally biased region" description="Acidic residues" evidence="6">
    <location>
        <begin position="212"/>
        <end position="221"/>
    </location>
</feature>
<evidence type="ECO:0000256" key="5">
    <source>
        <dbReference type="ARBA" id="ARBA00023163"/>
    </source>
</evidence>
<comment type="caution">
    <text evidence="8">The sequence shown here is derived from an EMBL/GenBank/DDBJ whole genome shotgun (WGS) entry which is preliminary data.</text>
</comment>
<dbReference type="Gene3D" id="1.10.10.10">
    <property type="entry name" value="Winged helix-like DNA-binding domain superfamily/Winged helix DNA-binding domain"/>
    <property type="match status" value="1"/>
</dbReference>
<dbReference type="CDD" id="cd06171">
    <property type="entry name" value="Sigma70_r4"/>
    <property type="match status" value="1"/>
</dbReference>
<name>A0ABN3U8B7_9ACTN</name>
<feature type="domain" description="RNA polymerase sigma factor 70 region 4 type 2" evidence="7">
    <location>
        <begin position="336"/>
        <end position="386"/>
    </location>
</feature>
<sequence>MAASAQPFSSLDYRVIFAIDITEFVNPFRTDSDRVLAQESMSRMFRNALAGSGVSLDLAHHEDRGDGMLLVLPPEASPELLIVAVPQVLASSLREHNRTCGPESLIKLRLAVHVGEVSQDRHGMIGTSLSQAFLLLDDPDLKRTQFESSADLALIVSDSYYEEVLRSRPIDFDPDDYQPITAHHRDASAKAWIRLFSSPLGPSAPVPREGLTEDDGYETESDGGLRGHDFDGFYTENFRLVRNVLNARAQDWTLAEEVTDEAMTIAYRKWEELLDHPNPVGFVIVTARRILSRIQRQRAAKAPALPLMSLEAAPGLEPRANAADPADTADTAIERAILRQAFGSMPPDQRECLILHELLNHSTRRIAELLSVPEGTVKTRLRLARRTFRALTDDLGKEGPS</sequence>
<keyword evidence="2" id="KW-0805">Transcription regulation</keyword>
<evidence type="ECO:0000256" key="1">
    <source>
        <dbReference type="ARBA" id="ARBA00010641"/>
    </source>
</evidence>
<evidence type="ECO:0000313" key="8">
    <source>
        <dbReference type="EMBL" id="GAA2726566.1"/>
    </source>
</evidence>
<dbReference type="Proteomes" id="UP001501842">
    <property type="component" value="Unassembled WGS sequence"/>
</dbReference>
<gene>
    <name evidence="8" type="ORF">GCM10010439_29560</name>
</gene>
<keyword evidence="5" id="KW-0804">Transcription</keyword>
<comment type="similarity">
    <text evidence="1">Belongs to the sigma-70 factor family. ECF subfamily.</text>
</comment>
<dbReference type="PANTHER" id="PTHR43133">
    <property type="entry name" value="RNA POLYMERASE ECF-TYPE SIGMA FACTO"/>
    <property type="match status" value="1"/>
</dbReference>
<evidence type="ECO:0000259" key="7">
    <source>
        <dbReference type="Pfam" id="PF08281"/>
    </source>
</evidence>
<dbReference type="InterPro" id="IPR036388">
    <property type="entry name" value="WH-like_DNA-bd_sf"/>
</dbReference>
<evidence type="ECO:0000256" key="2">
    <source>
        <dbReference type="ARBA" id="ARBA00023015"/>
    </source>
</evidence>
<dbReference type="InterPro" id="IPR013249">
    <property type="entry name" value="RNA_pol_sigma70_r4_t2"/>
</dbReference>
<dbReference type="InterPro" id="IPR013325">
    <property type="entry name" value="RNA_pol_sigma_r2"/>
</dbReference>
<keyword evidence="9" id="KW-1185">Reference proteome</keyword>
<dbReference type="SUPFAM" id="SSF88659">
    <property type="entry name" value="Sigma3 and sigma4 domains of RNA polymerase sigma factors"/>
    <property type="match status" value="1"/>
</dbReference>
<dbReference type="Pfam" id="PF08281">
    <property type="entry name" value="Sigma70_r4_2"/>
    <property type="match status" value="1"/>
</dbReference>
<reference evidence="8 9" key="1">
    <citation type="journal article" date="2019" name="Int. J. Syst. Evol. Microbiol.">
        <title>The Global Catalogue of Microorganisms (GCM) 10K type strain sequencing project: providing services to taxonomists for standard genome sequencing and annotation.</title>
        <authorList>
            <consortium name="The Broad Institute Genomics Platform"/>
            <consortium name="The Broad Institute Genome Sequencing Center for Infectious Disease"/>
            <person name="Wu L."/>
            <person name="Ma J."/>
        </authorList>
    </citation>
    <scope>NUCLEOTIDE SEQUENCE [LARGE SCALE GENOMIC DNA]</scope>
    <source>
        <strain evidence="8 9">JCM 8201</strain>
    </source>
</reference>
<keyword evidence="4" id="KW-0238">DNA-binding</keyword>
<dbReference type="SUPFAM" id="SSF88946">
    <property type="entry name" value="Sigma2 domain of RNA polymerase sigma factors"/>
    <property type="match status" value="1"/>
</dbReference>
<dbReference type="EMBL" id="BAAATZ010000009">
    <property type="protein sequence ID" value="GAA2726566.1"/>
    <property type="molecule type" value="Genomic_DNA"/>
</dbReference>
<keyword evidence="3" id="KW-0731">Sigma factor</keyword>